<dbReference type="PIRSF" id="PIRSF000124">
    <property type="entry name" value="UDPglc_GDPman_dh"/>
    <property type="match status" value="1"/>
</dbReference>
<dbReference type="InterPro" id="IPR014027">
    <property type="entry name" value="UDP-Glc/GDP-Man_DH_C"/>
</dbReference>
<feature type="binding site" evidence="9">
    <location>
        <position position="257"/>
    </location>
    <ligand>
        <name>substrate</name>
    </ligand>
</feature>
<dbReference type="Pfam" id="PF03721">
    <property type="entry name" value="UDPG_MGDP_dh_N"/>
    <property type="match status" value="1"/>
</dbReference>
<evidence type="ECO:0000256" key="7">
    <source>
        <dbReference type="PIRNR" id="PIRNR000124"/>
    </source>
</evidence>
<dbReference type="EMBL" id="VLKZ01000008">
    <property type="protein sequence ID" value="TWI54671.1"/>
    <property type="molecule type" value="Genomic_DNA"/>
</dbReference>
<dbReference type="InterPro" id="IPR028357">
    <property type="entry name" value="UDPglc_DH_bac"/>
</dbReference>
<feature type="active site" description="Nucleophile" evidence="8">
    <location>
        <position position="260"/>
    </location>
</feature>
<evidence type="ECO:0000256" key="6">
    <source>
        <dbReference type="ARBA" id="ARBA00047473"/>
    </source>
</evidence>
<sequence length="426" mass="47788">MDICVIGAGYVGLTTSAVLANFGHNVYCVEKESEKVEMLKRSKIPIFEPGLEEMVVENQRKERLAFTTDLSKAIEESSIIFVTVGTPASTDGSPNLSFLNKVVDELVPLIQSYKIIVIKSTVPLGTNERIHKELMERGVSPDLFDVVSNPEFLREGSAVHDMQYPDKIVIGVKSLRPIEQMQKLYQDIEAPSIITSLTGAEMIKYASNAFLAMKISFINEIARISEAYHVDITEVALGLGMDPRVGPYFLQAGLGYGGSCFPKDLCALEFLAKEKEITPHLLQATREVNETQIEQYMKKIRKEFPDLTNKKLTVWGAAFKPNTDDIRHSQAMKLIEQLAREGCHLHVYDPVVTVAMPHVTFYQSLYDSIDQTDGIIIATDWNQFKEADWSFIKEKMKGKIVIDCRNCIEPSRIKNNGLTYVGVARP</sequence>
<dbReference type="Pfam" id="PF00984">
    <property type="entry name" value="UDPG_MGDP_dh"/>
    <property type="match status" value="1"/>
</dbReference>
<comment type="pathway">
    <text evidence="1">Nucleotide-sugar biosynthesis; UDP-alpha-D-glucuronate biosynthesis; UDP-alpha-D-glucuronate from UDP-alpha-D-glucose: step 1/1.</text>
</comment>
<keyword evidence="5 7" id="KW-0520">NAD</keyword>
<comment type="similarity">
    <text evidence="2 7">Belongs to the UDP-glucose/GDP-mannose dehydrogenase family.</text>
</comment>
<evidence type="ECO:0000256" key="4">
    <source>
        <dbReference type="ARBA" id="ARBA00023002"/>
    </source>
</evidence>
<dbReference type="SUPFAM" id="SSF51735">
    <property type="entry name" value="NAD(P)-binding Rossmann-fold domains"/>
    <property type="match status" value="1"/>
</dbReference>
<feature type="binding site" evidence="10">
    <location>
        <position position="121"/>
    </location>
    <ligand>
        <name>NAD(+)</name>
        <dbReference type="ChEBI" id="CHEBI:57540"/>
    </ligand>
</feature>
<dbReference type="Pfam" id="PF03720">
    <property type="entry name" value="UDPG_MGDP_dh_C"/>
    <property type="match status" value="1"/>
</dbReference>
<dbReference type="GO" id="GO:0000271">
    <property type="term" value="P:polysaccharide biosynthetic process"/>
    <property type="evidence" value="ECO:0007669"/>
    <property type="project" value="InterPro"/>
</dbReference>
<dbReference type="GO" id="GO:0006065">
    <property type="term" value="P:UDP-glucuronate biosynthetic process"/>
    <property type="evidence" value="ECO:0007669"/>
    <property type="project" value="UniProtKB-UniPathway"/>
</dbReference>
<evidence type="ECO:0000256" key="1">
    <source>
        <dbReference type="ARBA" id="ARBA00004701"/>
    </source>
</evidence>
<feature type="binding site" evidence="10">
    <location>
        <position position="35"/>
    </location>
    <ligand>
        <name>NAD(+)</name>
        <dbReference type="ChEBI" id="CHEBI:57540"/>
    </ligand>
</feature>
<organism evidence="12 13">
    <name type="scientific">Halalkalibacter nanhaiisediminis</name>
    <dbReference type="NCBI Taxonomy" id="688079"/>
    <lineage>
        <taxon>Bacteria</taxon>
        <taxon>Bacillati</taxon>
        <taxon>Bacillota</taxon>
        <taxon>Bacilli</taxon>
        <taxon>Bacillales</taxon>
        <taxon>Bacillaceae</taxon>
        <taxon>Halalkalibacter</taxon>
    </lineage>
</organism>
<evidence type="ECO:0000256" key="9">
    <source>
        <dbReference type="PIRSR" id="PIRSR500134-2"/>
    </source>
</evidence>
<dbReference type="GO" id="GO:0051287">
    <property type="term" value="F:NAD binding"/>
    <property type="evidence" value="ECO:0007669"/>
    <property type="project" value="InterPro"/>
</dbReference>
<dbReference type="InterPro" id="IPR017476">
    <property type="entry name" value="UDP-Glc/GDP-Man"/>
</dbReference>
<dbReference type="InterPro" id="IPR008927">
    <property type="entry name" value="6-PGluconate_DH-like_C_sf"/>
</dbReference>
<dbReference type="PANTHER" id="PTHR43750:SF3">
    <property type="entry name" value="UDP-GLUCOSE 6-DEHYDROGENASE TUAD"/>
    <property type="match status" value="1"/>
</dbReference>
<dbReference type="InterPro" id="IPR014026">
    <property type="entry name" value="UDP-Glc/GDP-Man_DH_dimer"/>
</dbReference>
<evidence type="ECO:0000256" key="8">
    <source>
        <dbReference type="PIRSR" id="PIRSR500134-1"/>
    </source>
</evidence>
<feature type="binding site" evidence="9">
    <location>
        <begin position="249"/>
        <end position="253"/>
    </location>
    <ligand>
        <name>substrate</name>
    </ligand>
</feature>
<evidence type="ECO:0000313" key="13">
    <source>
        <dbReference type="Proteomes" id="UP000315711"/>
    </source>
</evidence>
<dbReference type="RefSeq" id="WP_144451141.1">
    <property type="nucleotide sequence ID" value="NZ_VLKZ01000008.1"/>
</dbReference>
<name>A0A562QD43_9BACI</name>
<evidence type="ECO:0000259" key="11">
    <source>
        <dbReference type="SMART" id="SM00984"/>
    </source>
</evidence>
<feature type="binding site" evidence="10">
    <location>
        <position position="86"/>
    </location>
    <ligand>
        <name>NAD(+)</name>
        <dbReference type="ChEBI" id="CHEBI:57540"/>
    </ligand>
</feature>
<dbReference type="InterPro" id="IPR036220">
    <property type="entry name" value="UDP-Glc/GDP-Man_DH_C_sf"/>
</dbReference>
<dbReference type="UniPathway" id="UPA00038">
    <property type="reaction ID" value="UER00491"/>
</dbReference>
<evidence type="ECO:0000313" key="12">
    <source>
        <dbReference type="EMBL" id="TWI54671.1"/>
    </source>
</evidence>
<dbReference type="Gene3D" id="1.20.5.100">
    <property type="entry name" value="Cytochrome c1, transmembrane anchor, C-terminal"/>
    <property type="match status" value="1"/>
</dbReference>
<evidence type="ECO:0000256" key="5">
    <source>
        <dbReference type="ARBA" id="ARBA00023027"/>
    </source>
</evidence>
<proteinExistence type="inferred from homology"/>
<feature type="binding site" evidence="10">
    <location>
        <position position="155"/>
    </location>
    <ligand>
        <name>NAD(+)</name>
        <dbReference type="ChEBI" id="CHEBI:57540"/>
    </ligand>
</feature>
<reference evidence="12 13" key="1">
    <citation type="journal article" date="2015" name="Stand. Genomic Sci.">
        <title>Genomic Encyclopedia of Bacterial and Archaeal Type Strains, Phase III: the genomes of soil and plant-associated and newly described type strains.</title>
        <authorList>
            <person name="Whitman W.B."/>
            <person name="Woyke T."/>
            <person name="Klenk H.P."/>
            <person name="Zhou Y."/>
            <person name="Lilburn T.G."/>
            <person name="Beck B.J."/>
            <person name="De Vos P."/>
            <person name="Vandamme P."/>
            <person name="Eisen J.A."/>
            <person name="Garrity G."/>
            <person name="Hugenholtz P."/>
            <person name="Kyrpides N.C."/>
        </authorList>
    </citation>
    <scope>NUCLEOTIDE SEQUENCE [LARGE SCALE GENOMIC DNA]</scope>
    <source>
        <strain evidence="12 13">CGMCC 1.10116</strain>
    </source>
</reference>
<dbReference type="PANTHER" id="PTHR43750">
    <property type="entry name" value="UDP-GLUCOSE 6-DEHYDROGENASE TUAD"/>
    <property type="match status" value="1"/>
</dbReference>
<dbReference type="SMART" id="SM00984">
    <property type="entry name" value="UDPG_MGDP_dh_C"/>
    <property type="match status" value="1"/>
</dbReference>
<dbReference type="InterPro" id="IPR036291">
    <property type="entry name" value="NAD(P)-bd_dom_sf"/>
</dbReference>
<feature type="binding site" evidence="9">
    <location>
        <position position="320"/>
    </location>
    <ligand>
        <name>substrate</name>
    </ligand>
</feature>
<protein>
    <recommendedName>
        <fullName evidence="3 7">UDP-glucose 6-dehydrogenase</fullName>
        <ecNumber evidence="3 7">1.1.1.22</ecNumber>
    </recommendedName>
</protein>
<evidence type="ECO:0000256" key="3">
    <source>
        <dbReference type="ARBA" id="ARBA00012954"/>
    </source>
</evidence>
<feature type="binding site" evidence="9">
    <location>
        <begin position="152"/>
        <end position="155"/>
    </location>
    <ligand>
        <name>substrate</name>
    </ligand>
</feature>
<evidence type="ECO:0000256" key="10">
    <source>
        <dbReference type="PIRSR" id="PIRSR500134-3"/>
    </source>
</evidence>
<feature type="binding site" evidence="10">
    <location>
        <position position="263"/>
    </location>
    <ligand>
        <name>NAD(+)</name>
        <dbReference type="ChEBI" id="CHEBI:57540"/>
    </ligand>
</feature>
<feature type="domain" description="UDP-glucose/GDP-mannose dehydrogenase C-terminal" evidence="11">
    <location>
        <begin position="313"/>
        <end position="410"/>
    </location>
</feature>
<dbReference type="InterPro" id="IPR001732">
    <property type="entry name" value="UDP-Glc/GDP-Man_DH_N"/>
</dbReference>
<keyword evidence="4 7" id="KW-0560">Oxidoreductase</keyword>
<dbReference type="AlphaFoldDB" id="A0A562QD43"/>
<dbReference type="OrthoDB" id="9803238at2"/>
<evidence type="ECO:0000256" key="2">
    <source>
        <dbReference type="ARBA" id="ARBA00006601"/>
    </source>
</evidence>
<gene>
    <name evidence="12" type="ORF">IQ10_02895</name>
</gene>
<dbReference type="Proteomes" id="UP000315711">
    <property type="component" value="Unassembled WGS sequence"/>
</dbReference>
<accession>A0A562QD43</accession>
<comment type="caution">
    <text evidence="12">The sequence shown here is derived from an EMBL/GenBank/DDBJ whole genome shotgun (WGS) entry which is preliminary data.</text>
</comment>
<feature type="binding site" evidence="10">
    <location>
        <position position="327"/>
    </location>
    <ligand>
        <name>NAD(+)</name>
        <dbReference type="ChEBI" id="CHEBI:57540"/>
    </ligand>
</feature>
<dbReference type="PIRSF" id="PIRSF500134">
    <property type="entry name" value="UDPglc_DH_bac"/>
    <property type="match status" value="1"/>
</dbReference>
<dbReference type="EC" id="1.1.1.22" evidence="3 7"/>
<keyword evidence="13" id="KW-1185">Reference proteome</keyword>
<dbReference type="NCBIfam" id="TIGR03026">
    <property type="entry name" value="NDP-sugDHase"/>
    <property type="match status" value="1"/>
</dbReference>
<dbReference type="GO" id="GO:0003979">
    <property type="term" value="F:UDP-glucose 6-dehydrogenase activity"/>
    <property type="evidence" value="ECO:0007669"/>
    <property type="project" value="UniProtKB-EC"/>
</dbReference>
<feature type="binding site" evidence="9">
    <location>
        <position position="204"/>
    </location>
    <ligand>
        <name>substrate</name>
    </ligand>
</feature>
<dbReference type="SUPFAM" id="SSF48179">
    <property type="entry name" value="6-phosphogluconate dehydrogenase C-terminal domain-like"/>
    <property type="match status" value="1"/>
</dbReference>
<dbReference type="Gene3D" id="3.40.50.720">
    <property type="entry name" value="NAD(P)-binding Rossmann-like Domain"/>
    <property type="match status" value="2"/>
</dbReference>
<comment type="catalytic activity">
    <reaction evidence="6 7">
        <text>UDP-alpha-D-glucose + 2 NAD(+) + H2O = UDP-alpha-D-glucuronate + 2 NADH + 3 H(+)</text>
        <dbReference type="Rhea" id="RHEA:23596"/>
        <dbReference type="ChEBI" id="CHEBI:15377"/>
        <dbReference type="ChEBI" id="CHEBI:15378"/>
        <dbReference type="ChEBI" id="CHEBI:57540"/>
        <dbReference type="ChEBI" id="CHEBI:57945"/>
        <dbReference type="ChEBI" id="CHEBI:58052"/>
        <dbReference type="ChEBI" id="CHEBI:58885"/>
        <dbReference type="EC" id="1.1.1.22"/>
    </reaction>
</comment>
<dbReference type="SUPFAM" id="SSF52413">
    <property type="entry name" value="UDP-glucose/GDP-mannose dehydrogenase C-terminal domain"/>
    <property type="match status" value="1"/>
</dbReference>